<protein>
    <submittedName>
        <fullName evidence="1">Uncharacterized protein</fullName>
    </submittedName>
</protein>
<proteinExistence type="predicted"/>
<accession>Q854S4</accession>
<dbReference type="KEGG" id="vg:1259378"/>
<keyword evidence="2" id="KW-1185">Reference proteome</keyword>
<reference evidence="1 2" key="1">
    <citation type="journal article" date="2003" name="Cell">
        <title>Origins of highly mosaic mycobacteriophage genomes.</title>
        <authorList>
            <person name="Pedulla M.L."/>
            <person name="Ford M.E."/>
            <person name="Houtz J.M."/>
            <person name="Karthikeyan T."/>
            <person name="Wadsworth C."/>
            <person name="Lewis J.A."/>
            <person name="Jacobs-Sera D."/>
            <person name="Falbo J."/>
            <person name="Gross J."/>
            <person name="Pannunzio N.R."/>
            <person name="Brucker W."/>
            <person name="Kumar V."/>
            <person name="Kandasamy J."/>
            <person name="Keenan L."/>
            <person name="Bardarov S."/>
            <person name="Kriakov J."/>
            <person name="Lawrence J.G."/>
            <person name="Jacobs W.R. Jr."/>
            <person name="Hendrix R.W."/>
            <person name="Hatfull G.F."/>
        </authorList>
    </citation>
    <scope>NUCLEOTIDE SEQUENCE</scope>
</reference>
<evidence type="ECO:0000313" key="1">
    <source>
        <dbReference type="EMBL" id="AAN12634.1"/>
    </source>
</evidence>
<dbReference type="EMBL" id="AY129333">
    <property type="protein sequence ID" value="AAN12634.1"/>
    <property type="molecule type" value="Genomic_DNA"/>
</dbReference>
<dbReference type="Proteomes" id="UP000000967">
    <property type="component" value="Segment"/>
</dbReference>
<gene>
    <name evidence="1" type="primary">76</name>
    <name evidence="1" type="ORF">PBI_CHE9C_76</name>
</gene>
<name>Q854S4_9CAUD</name>
<organism evidence="1 2">
    <name type="scientific">Mycobacterium phage Che9c</name>
    <dbReference type="NCBI Taxonomy" id="2907832"/>
    <lineage>
        <taxon>Viruses</taxon>
        <taxon>Duplodnaviria</taxon>
        <taxon>Heunggongvirae</taxon>
        <taxon>Uroviricota</taxon>
        <taxon>Caudoviricetes</taxon>
        <taxon>Chenonavirus</taxon>
        <taxon>Chenonavirus Che9c</taxon>
    </lineage>
</organism>
<evidence type="ECO:0000313" key="2">
    <source>
        <dbReference type="Proteomes" id="UP000000967"/>
    </source>
</evidence>
<dbReference type="RefSeq" id="NP_817753.1">
    <property type="nucleotide sequence ID" value="NC_004683.1"/>
</dbReference>
<sequence length="45" mass="5042">MTRARVMAQKQALRCANLAMSHAIATDDACTETPRAIGRGVRRWR</sequence>